<gene>
    <name evidence="2" type="ORF">PGTG_10379</name>
</gene>
<sequence length="453" mass="49886">MSDYVPTDSESEQETRDTTHSPDRPQPRPPPRQTQSQRSQAGPIRGSTPRAGRQPAQWIPPLRGSVAAAARAAAAASRRATSTTPAPTQQVRPVRAAAVPTFGSTPGPDRRTVLTSETLVDPEEVQVTAFEGFPNGIINMDHVDDPLDDEFVQELEGLFELRRGYARVGESLAYVAPPRQYAIHLYSQLAILQAIERSRSEILAAPRAPAAPGVTPADQARSFPYAPVFKDFVKRQARELLMSKNLKVYGSDVPRGSPATLKSLLVLVLDHINGQPASFKRDYLPRGYADGDPGAVASVDSLVRSKLRKSRGIMRDLMRTSMTPTLPNSTALVAANTQEARGHQTHLKARLAYLRILTIFHWVARGPRDAGRQWRNIDEHLRHLDGMGRSYRTAFFRLILRLDRALFNGEQFFAGMDTNTIKLPTDQEVESLMETSGDNGDDAELDDATLAGP</sequence>
<dbReference type="HOGENOM" id="CLU_041944_0_0_1"/>
<dbReference type="VEuPathDB" id="FungiDB:PGTG_10379"/>
<evidence type="ECO:0000256" key="1">
    <source>
        <dbReference type="SAM" id="MobiDB-lite"/>
    </source>
</evidence>
<dbReference type="InParanoid" id="E3KKT3"/>
<dbReference type="GeneID" id="10526883"/>
<keyword evidence="3" id="KW-1185">Reference proteome</keyword>
<protein>
    <submittedName>
        <fullName evidence="2">Uncharacterized protein</fullName>
    </submittedName>
</protein>
<proteinExistence type="predicted"/>
<dbReference type="KEGG" id="pgr:PGTG_10379"/>
<feature type="region of interest" description="Disordered" evidence="1">
    <location>
        <begin position="1"/>
        <end position="59"/>
    </location>
</feature>
<reference key="1">
    <citation type="submission" date="2007-01" db="EMBL/GenBank/DDBJ databases">
        <title>The Genome Sequence of Puccinia graminis f. sp. tritici Strain CRL 75-36-700-3.</title>
        <authorList>
            <consortium name="The Broad Institute Genome Sequencing Platform"/>
            <person name="Birren B."/>
            <person name="Lander E."/>
            <person name="Galagan J."/>
            <person name="Nusbaum C."/>
            <person name="Devon K."/>
            <person name="Cuomo C."/>
            <person name="Jaffe D."/>
            <person name="Butler J."/>
            <person name="Alvarez P."/>
            <person name="Gnerre S."/>
            <person name="Grabherr M."/>
            <person name="Mauceli E."/>
            <person name="Brockman W."/>
            <person name="Young S."/>
            <person name="LaButti K."/>
            <person name="Sykes S."/>
            <person name="DeCaprio D."/>
            <person name="Crawford M."/>
            <person name="Koehrsen M."/>
            <person name="Engels R."/>
            <person name="Montgomery P."/>
            <person name="Pearson M."/>
            <person name="Howarth C."/>
            <person name="Larson L."/>
            <person name="White J."/>
            <person name="Zeng Q."/>
            <person name="Kodira C."/>
            <person name="Yandava C."/>
            <person name="Alvarado L."/>
            <person name="O'Leary S."/>
            <person name="Szabo L."/>
            <person name="Dean R."/>
            <person name="Schein J."/>
        </authorList>
    </citation>
    <scope>NUCLEOTIDE SEQUENCE</scope>
    <source>
        <strain>CRL 75-36-700-3</strain>
    </source>
</reference>
<organism evidence="2 3">
    <name type="scientific">Puccinia graminis f. sp. tritici (strain CRL 75-36-700-3 / race SCCL)</name>
    <name type="common">Black stem rust fungus</name>
    <dbReference type="NCBI Taxonomy" id="418459"/>
    <lineage>
        <taxon>Eukaryota</taxon>
        <taxon>Fungi</taxon>
        <taxon>Dikarya</taxon>
        <taxon>Basidiomycota</taxon>
        <taxon>Pucciniomycotina</taxon>
        <taxon>Pucciniomycetes</taxon>
        <taxon>Pucciniales</taxon>
        <taxon>Pucciniaceae</taxon>
        <taxon>Puccinia</taxon>
    </lineage>
</organism>
<feature type="region of interest" description="Disordered" evidence="1">
    <location>
        <begin position="73"/>
        <end position="93"/>
    </location>
</feature>
<dbReference type="Proteomes" id="UP000008783">
    <property type="component" value="Unassembled WGS sequence"/>
</dbReference>
<feature type="compositionally biased region" description="Low complexity" evidence="1">
    <location>
        <begin position="73"/>
        <end position="88"/>
    </location>
</feature>
<feature type="compositionally biased region" description="Basic and acidic residues" evidence="1">
    <location>
        <begin position="13"/>
        <end position="26"/>
    </location>
</feature>
<accession>E3KKT3</accession>
<evidence type="ECO:0000313" key="3">
    <source>
        <dbReference type="Proteomes" id="UP000008783"/>
    </source>
</evidence>
<dbReference type="RefSeq" id="XP_003329327.1">
    <property type="nucleotide sequence ID" value="XM_003329279.1"/>
</dbReference>
<dbReference type="EMBL" id="DS178292">
    <property type="protein sequence ID" value="EFP84908.1"/>
    <property type="molecule type" value="Genomic_DNA"/>
</dbReference>
<evidence type="ECO:0000313" key="2">
    <source>
        <dbReference type="EMBL" id="EFP84908.1"/>
    </source>
</evidence>
<reference evidence="3" key="2">
    <citation type="journal article" date="2011" name="Proc. Natl. Acad. Sci. U.S.A.">
        <title>Obligate biotrophy features unraveled by the genomic analysis of rust fungi.</title>
        <authorList>
            <person name="Duplessis S."/>
            <person name="Cuomo C.A."/>
            <person name="Lin Y.-C."/>
            <person name="Aerts A."/>
            <person name="Tisserant E."/>
            <person name="Veneault-Fourrey C."/>
            <person name="Joly D.L."/>
            <person name="Hacquard S."/>
            <person name="Amselem J."/>
            <person name="Cantarel B.L."/>
            <person name="Chiu R."/>
            <person name="Coutinho P.M."/>
            <person name="Feau N."/>
            <person name="Field M."/>
            <person name="Frey P."/>
            <person name="Gelhaye E."/>
            <person name="Goldberg J."/>
            <person name="Grabherr M.G."/>
            <person name="Kodira C.D."/>
            <person name="Kohler A."/>
            <person name="Kuees U."/>
            <person name="Lindquist E.A."/>
            <person name="Lucas S.M."/>
            <person name="Mago R."/>
            <person name="Mauceli E."/>
            <person name="Morin E."/>
            <person name="Murat C."/>
            <person name="Pangilinan J.L."/>
            <person name="Park R."/>
            <person name="Pearson M."/>
            <person name="Quesneville H."/>
            <person name="Rouhier N."/>
            <person name="Sakthikumar S."/>
            <person name="Salamov A.A."/>
            <person name="Schmutz J."/>
            <person name="Selles B."/>
            <person name="Shapiro H."/>
            <person name="Tanguay P."/>
            <person name="Tuskan G.A."/>
            <person name="Henrissat B."/>
            <person name="Van de Peer Y."/>
            <person name="Rouze P."/>
            <person name="Ellis J.G."/>
            <person name="Dodds P.N."/>
            <person name="Schein J.E."/>
            <person name="Zhong S."/>
            <person name="Hamelin R.C."/>
            <person name="Grigoriev I.V."/>
            <person name="Szabo L.J."/>
            <person name="Martin F."/>
        </authorList>
    </citation>
    <scope>NUCLEOTIDE SEQUENCE [LARGE SCALE GENOMIC DNA]</scope>
    <source>
        <strain evidence="3">CRL 75-36-700-3 / race SCCL</strain>
    </source>
</reference>
<feature type="region of interest" description="Disordered" evidence="1">
    <location>
        <begin position="432"/>
        <end position="453"/>
    </location>
</feature>
<dbReference type="AlphaFoldDB" id="E3KKT3"/>
<name>E3KKT3_PUCGT</name>
<dbReference type="OrthoDB" id="2496731at2759"/>